<reference evidence="3" key="1">
    <citation type="journal article" date="2020" name="mSystems">
        <title>Genome- and Community-Level Interaction Insights into Carbon Utilization and Element Cycling Functions of Hydrothermarchaeota in Hydrothermal Sediment.</title>
        <authorList>
            <person name="Zhou Z."/>
            <person name="Liu Y."/>
            <person name="Xu W."/>
            <person name="Pan J."/>
            <person name="Luo Z.H."/>
            <person name="Li M."/>
        </authorList>
    </citation>
    <scope>NUCLEOTIDE SEQUENCE [LARGE SCALE GENOMIC DNA]</scope>
    <source>
        <strain evidence="3">SpSt-776</strain>
    </source>
</reference>
<organism evidence="3">
    <name type="scientific">Desulfobacca acetoxidans</name>
    <dbReference type="NCBI Taxonomy" id="60893"/>
    <lineage>
        <taxon>Bacteria</taxon>
        <taxon>Pseudomonadati</taxon>
        <taxon>Thermodesulfobacteriota</taxon>
        <taxon>Desulfobaccia</taxon>
        <taxon>Desulfobaccales</taxon>
        <taxon>Desulfobaccaceae</taxon>
        <taxon>Desulfobacca</taxon>
    </lineage>
</organism>
<dbReference type="GO" id="GO:0008270">
    <property type="term" value="F:zinc ion binding"/>
    <property type="evidence" value="ECO:0007669"/>
    <property type="project" value="UniProtKB-KW"/>
</dbReference>
<dbReference type="EMBL" id="DTHB01000042">
    <property type="protein sequence ID" value="HGB14582.1"/>
    <property type="molecule type" value="Genomic_DNA"/>
</dbReference>
<sequence length="267" mass="30805">MRFDELQPQTLEQIGSPEAKARARILVEEGRVRHGYYSPDRLQGVVEDSEAFQVEVKIKNDQLSYMCSCPQSEAGEMCPHVLALLKAWLDHPKRFLNRTELSDRLKKYSKRDLADIIIDLADRVPEVRGILKEEEQGLDEILESIDVIIDDVAEDSLEPAEAERKLRRVQTLADRLAQSGRLAEARSIYFYLLDNILALEERLGNPRLFSQDLKGELFEEYCQFIHEDRALERELVQQELEQLETRTAFSRGEFNLSEVKQELQGAA</sequence>
<evidence type="ECO:0000259" key="2">
    <source>
        <dbReference type="PROSITE" id="PS50966"/>
    </source>
</evidence>
<accession>A0A7C3SIP6</accession>
<keyword evidence="1" id="KW-0863">Zinc-finger</keyword>
<keyword evidence="1" id="KW-0862">Zinc</keyword>
<feature type="domain" description="SWIM-type" evidence="2">
    <location>
        <begin position="52"/>
        <end position="89"/>
    </location>
</feature>
<keyword evidence="1" id="KW-0479">Metal-binding</keyword>
<dbReference type="PROSITE" id="PS50966">
    <property type="entry name" value="ZF_SWIM"/>
    <property type="match status" value="1"/>
</dbReference>
<dbReference type="InterPro" id="IPR007527">
    <property type="entry name" value="Znf_SWIM"/>
</dbReference>
<gene>
    <name evidence="3" type="ORF">ENV62_05030</name>
</gene>
<protein>
    <recommendedName>
        <fullName evidence="2">SWIM-type domain-containing protein</fullName>
    </recommendedName>
</protein>
<dbReference type="AlphaFoldDB" id="A0A7C3SIP6"/>
<proteinExistence type="predicted"/>
<evidence type="ECO:0000256" key="1">
    <source>
        <dbReference type="PROSITE-ProRule" id="PRU00325"/>
    </source>
</evidence>
<comment type="caution">
    <text evidence="3">The sequence shown here is derived from an EMBL/GenBank/DDBJ whole genome shotgun (WGS) entry which is preliminary data.</text>
</comment>
<name>A0A7C3SIP6_9BACT</name>
<evidence type="ECO:0000313" key="3">
    <source>
        <dbReference type="EMBL" id="HGB14582.1"/>
    </source>
</evidence>